<sequence length="158" mass="18766">MYINNVRDTIRNLSDFEYEEFLSRLRQILNIRHNKYVKPSVLRQRVDEFASGGNPKIDYFECYLLTLDEIFKEGAINALQNPEIKSPIENPKDRTDLMIKVMHDFGLSSQITRDLDDERILIEIKTLLYNSLEHCKGENKEKFRQNLHAFNNFLKIKL</sequence>
<dbReference type="Proteomes" id="UP000076482">
    <property type="component" value="Unassembled WGS sequence"/>
</dbReference>
<protein>
    <submittedName>
        <fullName evidence="1">Uncharacterized protein</fullName>
    </submittedName>
</protein>
<gene>
    <name evidence="1" type="ORF">B4088_5321</name>
</gene>
<proteinExistence type="predicted"/>
<name>A0A164L9N4_BACCE</name>
<dbReference type="AlphaFoldDB" id="A0A164L9N4"/>
<comment type="caution">
    <text evidence="1">The sequence shown here is derived from an EMBL/GenBank/DDBJ whole genome shotgun (WGS) entry which is preliminary data.</text>
</comment>
<reference evidence="1 2" key="1">
    <citation type="submission" date="2015-09" db="EMBL/GenBank/DDBJ databases">
        <title>Bacillus cereus food isolates.</title>
        <authorList>
            <person name="Boekhorst J."/>
        </authorList>
    </citation>
    <scope>NUCLEOTIDE SEQUENCE [LARGE SCALE GENOMIC DNA]</scope>
    <source>
        <strain evidence="1 2">B4088</strain>
    </source>
</reference>
<dbReference type="RefSeq" id="WP_063262836.1">
    <property type="nucleotide sequence ID" value="NZ_LJKE01000104.1"/>
</dbReference>
<accession>A0A164L9N4</accession>
<dbReference type="PATRIC" id="fig|1396.535.peg.5872"/>
<evidence type="ECO:0000313" key="1">
    <source>
        <dbReference type="EMBL" id="KZD55576.1"/>
    </source>
</evidence>
<organism evidence="1 2">
    <name type="scientific">Bacillus cereus</name>
    <dbReference type="NCBI Taxonomy" id="1396"/>
    <lineage>
        <taxon>Bacteria</taxon>
        <taxon>Bacillati</taxon>
        <taxon>Bacillota</taxon>
        <taxon>Bacilli</taxon>
        <taxon>Bacillales</taxon>
        <taxon>Bacillaceae</taxon>
        <taxon>Bacillus</taxon>
        <taxon>Bacillus cereus group</taxon>
    </lineage>
</organism>
<evidence type="ECO:0000313" key="2">
    <source>
        <dbReference type="Proteomes" id="UP000076482"/>
    </source>
</evidence>
<dbReference type="EMBL" id="LJKE01000104">
    <property type="protein sequence ID" value="KZD55576.1"/>
    <property type="molecule type" value="Genomic_DNA"/>
</dbReference>